<dbReference type="VEuPathDB" id="VectorBase:ISCI019019"/>
<feature type="compositionally biased region" description="Polar residues" evidence="1">
    <location>
        <begin position="187"/>
        <end position="200"/>
    </location>
</feature>
<dbReference type="EMBL" id="DS760679">
    <property type="protein sequence ID" value="EEC08613.1"/>
    <property type="molecule type" value="Genomic_DNA"/>
</dbReference>
<dbReference type="Proteomes" id="UP000001555">
    <property type="component" value="Unassembled WGS sequence"/>
</dbReference>
<reference evidence="3" key="2">
    <citation type="submission" date="2020-05" db="UniProtKB">
        <authorList>
            <consortium name="EnsemblMetazoa"/>
        </authorList>
    </citation>
    <scope>IDENTIFICATION</scope>
    <source>
        <strain evidence="3">wikel</strain>
    </source>
</reference>
<keyword evidence="4" id="KW-1185">Reference proteome</keyword>
<gene>
    <name evidence="2" type="ORF">IscW_ISCW019019</name>
</gene>
<evidence type="ECO:0000313" key="3">
    <source>
        <dbReference type="EnsemblMetazoa" id="ISCW019019-PA"/>
    </source>
</evidence>
<reference evidence="2 4" key="1">
    <citation type="submission" date="2008-03" db="EMBL/GenBank/DDBJ databases">
        <title>Annotation of Ixodes scapularis.</title>
        <authorList>
            <consortium name="Ixodes scapularis Genome Project Consortium"/>
            <person name="Caler E."/>
            <person name="Hannick L.I."/>
            <person name="Bidwell S."/>
            <person name="Joardar V."/>
            <person name="Thiagarajan M."/>
            <person name="Amedeo P."/>
            <person name="Galinsky K.J."/>
            <person name="Schobel S."/>
            <person name="Inman J."/>
            <person name="Hostetler J."/>
            <person name="Miller J."/>
            <person name="Hammond M."/>
            <person name="Megy K."/>
            <person name="Lawson D."/>
            <person name="Kodira C."/>
            <person name="Sutton G."/>
            <person name="Meyer J."/>
            <person name="Hill C.A."/>
            <person name="Birren B."/>
            <person name="Nene V."/>
            <person name="Collins F."/>
            <person name="Alarcon-Chaidez F."/>
            <person name="Wikel S."/>
            <person name="Strausberg R."/>
        </authorList>
    </citation>
    <scope>NUCLEOTIDE SEQUENCE [LARGE SCALE GENOMIC DNA]</scope>
    <source>
        <strain evidence="4">Wikel</strain>
        <strain evidence="2">Wikel colony</strain>
    </source>
</reference>
<dbReference type="VEuPathDB" id="VectorBase:ISCP_034915"/>
<evidence type="ECO:0000256" key="1">
    <source>
        <dbReference type="SAM" id="MobiDB-lite"/>
    </source>
</evidence>
<feature type="region of interest" description="Disordered" evidence="1">
    <location>
        <begin position="128"/>
        <end position="200"/>
    </location>
</feature>
<evidence type="ECO:0000313" key="2">
    <source>
        <dbReference type="EMBL" id="EEC08613.1"/>
    </source>
</evidence>
<feature type="region of interest" description="Disordered" evidence="1">
    <location>
        <begin position="83"/>
        <end position="114"/>
    </location>
</feature>
<protein>
    <submittedName>
        <fullName evidence="2 3">Uncharacterized protein</fullName>
    </submittedName>
</protein>
<dbReference type="PaxDb" id="6945-B7PPU1"/>
<proteinExistence type="predicted"/>
<dbReference type="EnsemblMetazoa" id="ISCW019019-RA">
    <property type="protein sequence ID" value="ISCW019019-PA"/>
    <property type="gene ID" value="ISCW019019"/>
</dbReference>
<feature type="compositionally biased region" description="Pro residues" evidence="1">
    <location>
        <begin position="154"/>
        <end position="173"/>
    </location>
</feature>
<evidence type="ECO:0000313" key="4">
    <source>
        <dbReference type="Proteomes" id="UP000001555"/>
    </source>
</evidence>
<dbReference type="InParanoid" id="B7PPU1"/>
<dbReference type="AlphaFoldDB" id="B7PPU1"/>
<dbReference type="EMBL" id="ABJB010198637">
    <property type="status" value="NOT_ANNOTATED_CDS"/>
    <property type="molecule type" value="Genomic_DNA"/>
</dbReference>
<name>B7PPU1_IXOSC</name>
<accession>B7PPU1</accession>
<dbReference type="VEuPathDB" id="VectorBase:ISCW019019"/>
<feature type="compositionally biased region" description="Basic and acidic residues" evidence="1">
    <location>
        <begin position="128"/>
        <end position="143"/>
    </location>
</feature>
<dbReference type="HOGENOM" id="CLU_710345_0_0_1"/>
<organism>
    <name type="scientific">Ixodes scapularis</name>
    <name type="common">Black-legged tick</name>
    <name type="synonym">Deer tick</name>
    <dbReference type="NCBI Taxonomy" id="6945"/>
    <lineage>
        <taxon>Eukaryota</taxon>
        <taxon>Metazoa</taxon>
        <taxon>Ecdysozoa</taxon>
        <taxon>Arthropoda</taxon>
        <taxon>Chelicerata</taxon>
        <taxon>Arachnida</taxon>
        <taxon>Acari</taxon>
        <taxon>Parasitiformes</taxon>
        <taxon>Ixodida</taxon>
        <taxon>Ixodoidea</taxon>
        <taxon>Ixodidae</taxon>
        <taxon>Ixodinae</taxon>
        <taxon>Ixodes</taxon>
    </lineage>
</organism>
<dbReference type="OrthoDB" id="6505084at2759"/>
<sequence length="389" mass="44374">MLASPPPPAQEFLVKIREMISAARARLRNFRFRPTLMDIPEDDYFYYQQHQFQQKNGGIRHNPLLSVECHRVFEINESFRDSELKSTVEPDFPPLPPQRRKRRSRDDDDEQVRFDSFRKDLYEKLQKLKEIRDMQRPDRREEPCDTPPYENVVPSPPPKGLPHAPPPRPPPRVTSPSTSKDIDEDIVSSSAENESFCSPCDSLNSRGRKELSIPPDQTLLEALDESIIFDSLQDSSCHFDTMDSLQELPQQPFPAIDISYQDCGRTPCPRGFDAMEALRKEANFVHVCSRDLPHHSVEVSSIESDSLVVSATQSDAEYDPDYSEPSVRQGQGVAVTRVRRRFRSRTQRNGKQQQNDVTIIEVGDSSGDVLNGKGNFVTLIELETSESSN</sequence>